<dbReference type="Proteomes" id="UP000075683">
    <property type="component" value="Unassembled WGS sequence"/>
</dbReference>
<sequence length="60" mass="6661">MQTAPFVKNSFHGIFRHPAGTRALWPGKDRSAAKIFRRLRRSGKAETAEGRPPIGTRQSG</sequence>
<reference evidence="2 3" key="1">
    <citation type="submission" date="2016-01" db="EMBL/GenBank/DDBJ databases">
        <title>Draft Genome Sequences of Seven Thermophilic Sporeformers Isolated from Foods.</title>
        <authorList>
            <person name="Berendsen E.M."/>
            <person name="Wells-Bennik M.H."/>
            <person name="Krawcyk A.O."/>
            <person name="De Jong A."/>
            <person name="Holsappel S."/>
            <person name="Eijlander R.T."/>
            <person name="Kuipers O.P."/>
        </authorList>
    </citation>
    <scope>NUCLEOTIDE SEQUENCE [LARGE SCALE GENOMIC DNA]</scope>
    <source>
        <strain evidence="2 3">B4135</strain>
    </source>
</reference>
<dbReference type="EMBL" id="LQYT01000053">
    <property type="protein sequence ID" value="KYD17752.1"/>
    <property type="molecule type" value="Genomic_DNA"/>
</dbReference>
<accession>A0A150M0L8</accession>
<evidence type="ECO:0000256" key="1">
    <source>
        <dbReference type="SAM" id="MobiDB-lite"/>
    </source>
</evidence>
<feature type="region of interest" description="Disordered" evidence="1">
    <location>
        <begin position="39"/>
        <end position="60"/>
    </location>
</feature>
<dbReference type="STRING" id="301148.B4135_2423"/>
<proteinExistence type="predicted"/>
<evidence type="ECO:0000313" key="2">
    <source>
        <dbReference type="EMBL" id="KYD17752.1"/>
    </source>
</evidence>
<comment type="caution">
    <text evidence="2">The sequence shown here is derived from an EMBL/GenBank/DDBJ whole genome shotgun (WGS) entry which is preliminary data.</text>
</comment>
<name>A0A150M0L8_9BACI</name>
<protein>
    <submittedName>
        <fullName evidence="2">Uncharacterized protein</fullName>
    </submittedName>
</protein>
<dbReference type="AlphaFoldDB" id="A0A150M0L8"/>
<gene>
    <name evidence="2" type="ORF">B4135_2423</name>
</gene>
<organism evidence="2 3">
    <name type="scientific">Caldibacillus debilis</name>
    <dbReference type="NCBI Taxonomy" id="301148"/>
    <lineage>
        <taxon>Bacteria</taxon>
        <taxon>Bacillati</taxon>
        <taxon>Bacillota</taxon>
        <taxon>Bacilli</taxon>
        <taxon>Bacillales</taxon>
        <taxon>Bacillaceae</taxon>
        <taxon>Caldibacillus</taxon>
    </lineage>
</organism>
<evidence type="ECO:0000313" key="3">
    <source>
        <dbReference type="Proteomes" id="UP000075683"/>
    </source>
</evidence>